<dbReference type="Pfam" id="PF00270">
    <property type="entry name" value="DEAD"/>
    <property type="match status" value="1"/>
</dbReference>
<comment type="catalytic activity">
    <reaction evidence="13">
        <text>Couples ATP hydrolysis with the unwinding of duplex DNA by translocating in the 3'-5' direction.</text>
        <dbReference type="EC" id="5.6.2.4"/>
    </reaction>
</comment>
<accession>A0ABD3NSB2</accession>
<feature type="domain" description="Helicase ATP-binding" evidence="19">
    <location>
        <begin position="786"/>
        <end position="966"/>
    </location>
</feature>
<evidence type="ECO:0000256" key="14">
    <source>
        <dbReference type="ARBA" id="ARBA00034808"/>
    </source>
</evidence>
<dbReference type="SMART" id="SM00487">
    <property type="entry name" value="DEXDc"/>
    <property type="match status" value="1"/>
</dbReference>
<protein>
    <recommendedName>
        <fullName evidence="14">DNA 3'-5' helicase</fullName>
        <ecNumber evidence="14">5.6.2.4</ecNumber>
    </recommendedName>
</protein>
<feature type="domain" description="Helicase C-terminal" evidence="20">
    <location>
        <begin position="1005"/>
        <end position="1173"/>
    </location>
</feature>
<dbReference type="InterPro" id="IPR014001">
    <property type="entry name" value="Helicase_ATP-bd"/>
</dbReference>
<dbReference type="SUPFAM" id="SSF68906">
    <property type="entry name" value="SAP domain"/>
    <property type="match status" value="1"/>
</dbReference>
<dbReference type="Pfam" id="PF06839">
    <property type="entry name" value="Zn_ribbon_GRF"/>
    <property type="match status" value="1"/>
</dbReference>
<feature type="domain" description="GRF-type" evidence="21">
    <location>
        <begin position="547"/>
        <end position="591"/>
    </location>
</feature>
<dbReference type="CDD" id="cd18018">
    <property type="entry name" value="DEXHc_RecQ4-like"/>
    <property type="match status" value="1"/>
</dbReference>
<feature type="region of interest" description="Disordered" evidence="17">
    <location>
        <begin position="28"/>
        <end position="52"/>
    </location>
</feature>
<dbReference type="Proteomes" id="UP001530400">
    <property type="component" value="Unassembled WGS sequence"/>
</dbReference>
<feature type="compositionally biased region" description="Basic and acidic residues" evidence="17">
    <location>
        <begin position="681"/>
        <end position="691"/>
    </location>
</feature>
<dbReference type="GO" id="GO:0043138">
    <property type="term" value="F:3'-5' DNA helicase activity"/>
    <property type="evidence" value="ECO:0007669"/>
    <property type="project" value="UniProtKB-EC"/>
</dbReference>
<dbReference type="PANTHER" id="PTHR13710:SF108">
    <property type="entry name" value="ATP-DEPENDENT DNA HELICASE Q4"/>
    <property type="match status" value="1"/>
</dbReference>
<comment type="caution">
    <text evidence="22">The sequence shown here is derived from an EMBL/GenBank/DDBJ whole genome shotgun (WGS) entry which is preliminary data.</text>
</comment>
<evidence type="ECO:0000259" key="21">
    <source>
        <dbReference type="PROSITE" id="PS51999"/>
    </source>
</evidence>
<gene>
    <name evidence="22" type="ORF">ACHAWO_013652</name>
</gene>
<dbReference type="EC" id="5.6.2.4" evidence="14"/>
<dbReference type="NCBIfam" id="TIGR00614">
    <property type="entry name" value="recQ_fam"/>
    <property type="match status" value="1"/>
</dbReference>
<dbReference type="FunFam" id="3.40.50.300:FF:000772">
    <property type="entry name" value="ATP-dependent DNA helicase Q4"/>
    <property type="match status" value="1"/>
</dbReference>
<dbReference type="SMART" id="SM00513">
    <property type="entry name" value="SAP"/>
    <property type="match status" value="1"/>
</dbReference>
<evidence type="ECO:0000256" key="10">
    <source>
        <dbReference type="ARBA" id="ARBA00023125"/>
    </source>
</evidence>
<evidence type="ECO:0000256" key="3">
    <source>
        <dbReference type="ARBA" id="ARBA00022723"/>
    </source>
</evidence>
<evidence type="ECO:0000256" key="2">
    <source>
        <dbReference type="ARBA" id="ARBA00005446"/>
    </source>
</evidence>
<dbReference type="GO" id="GO:0008270">
    <property type="term" value="F:zinc ion binding"/>
    <property type="evidence" value="ECO:0007669"/>
    <property type="project" value="UniProtKB-KW"/>
</dbReference>
<evidence type="ECO:0000256" key="9">
    <source>
        <dbReference type="ARBA" id="ARBA00022840"/>
    </source>
</evidence>
<keyword evidence="3" id="KW-0479">Metal-binding</keyword>
<dbReference type="GO" id="GO:0005524">
    <property type="term" value="F:ATP binding"/>
    <property type="evidence" value="ECO:0007669"/>
    <property type="project" value="UniProtKB-KW"/>
</dbReference>
<evidence type="ECO:0000313" key="23">
    <source>
        <dbReference type="Proteomes" id="UP001530400"/>
    </source>
</evidence>
<evidence type="ECO:0000256" key="6">
    <source>
        <dbReference type="ARBA" id="ARBA00022801"/>
    </source>
</evidence>
<name>A0ABD3NSB2_9STRA</name>
<dbReference type="SMART" id="SM00490">
    <property type="entry name" value="HELICc"/>
    <property type="match status" value="1"/>
</dbReference>
<dbReference type="PANTHER" id="PTHR13710">
    <property type="entry name" value="DNA HELICASE RECQ FAMILY MEMBER"/>
    <property type="match status" value="1"/>
</dbReference>
<keyword evidence="10" id="KW-0238">DNA-binding</keyword>
<evidence type="ECO:0000256" key="1">
    <source>
        <dbReference type="ARBA" id="ARBA00004123"/>
    </source>
</evidence>
<dbReference type="PROSITE" id="PS51192">
    <property type="entry name" value="HELICASE_ATP_BIND_1"/>
    <property type="match status" value="1"/>
</dbReference>
<proteinExistence type="inferred from homology"/>
<feature type="region of interest" description="Disordered" evidence="17">
    <location>
        <begin position="106"/>
        <end position="126"/>
    </location>
</feature>
<keyword evidence="23" id="KW-1185">Reference proteome</keyword>
<dbReference type="Pfam" id="PF00271">
    <property type="entry name" value="Helicase_C"/>
    <property type="match status" value="1"/>
</dbReference>
<dbReference type="InterPro" id="IPR011545">
    <property type="entry name" value="DEAD/DEAH_box_helicase_dom"/>
</dbReference>
<comment type="similarity">
    <text evidence="2">Belongs to the helicase family. RecQ subfamily.</text>
</comment>
<organism evidence="22 23">
    <name type="scientific">Cyclotella atomus</name>
    <dbReference type="NCBI Taxonomy" id="382360"/>
    <lineage>
        <taxon>Eukaryota</taxon>
        <taxon>Sar</taxon>
        <taxon>Stramenopiles</taxon>
        <taxon>Ochrophyta</taxon>
        <taxon>Bacillariophyta</taxon>
        <taxon>Coscinodiscophyceae</taxon>
        <taxon>Thalassiosirophycidae</taxon>
        <taxon>Stephanodiscales</taxon>
        <taxon>Stephanodiscaceae</taxon>
        <taxon>Cyclotella</taxon>
    </lineage>
</organism>
<feature type="compositionally biased region" description="Low complexity" evidence="17">
    <location>
        <begin position="43"/>
        <end position="52"/>
    </location>
</feature>
<dbReference type="InterPro" id="IPR036361">
    <property type="entry name" value="SAP_dom_sf"/>
</dbReference>
<evidence type="ECO:0000259" key="20">
    <source>
        <dbReference type="PROSITE" id="PS51194"/>
    </source>
</evidence>
<evidence type="ECO:0000256" key="5">
    <source>
        <dbReference type="ARBA" id="ARBA00022771"/>
    </source>
</evidence>
<dbReference type="Gene3D" id="1.10.720.30">
    <property type="entry name" value="SAP domain"/>
    <property type="match status" value="1"/>
</dbReference>
<feature type="region of interest" description="Disordered" evidence="17">
    <location>
        <begin position="663"/>
        <end position="760"/>
    </location>
</feature>
<dbReference type="Pfam" id="PF02037">
    <property type="entry name" value="SAP"/>
    <property type="match status" value="1"/>
</dbReference>
<dbReference type="InterPro" id="IPR003034">
    <property type="entry name" value="SAP_dom"/>
</dbReference>
<feature type="compositionally biased region" description="Polar residues" evidence="17">
    <location>
        <begin position="28"/>
        <end position="42"/>
    </location>
</feature>
<keyword evidence="6" id="KW-0378">Hydrolase</keyword>
<dbReference type="PROSITE" id="PS50800">
    <property type="entry name" value="SAP"/>
    <property type="match status" value="1"/>
</dbReference>
<keyword evidence="12" id="KW-0539">Nucleus</keyword>
<evidence type="ECO:0000313" key="22">
    <source>
        <dbReference type="EMBL" id="KAL3778955.1"/>
    </source>
</evidence>
<feature type="region of interest" description="Disordered" evidence="17">
    <location>
        <begin position="209"/>
        <end position="240"/>
    </location>
</feature>
<feature type="region of interest" description="Disordered" evidence="17">
    <location>
        <begin position="314"/>
        <end position="348"/>
    </location>
</feature>
<dbReference type="SUPFAM" id="SSF52540">
    <property type="entry name" value="P-loop containing nucleoside triphosphate hydrolases"/>
    <property type="match status" value="1"/>
</dbReference>
<evidence type="ECO:0000256" key="15">
    <source>
        <dbReference type="ARBA" id="ARBA00049360"/>
    </source>
</evidence>
<dbReference type="InterPro" id="IPR001650">
    <property type="entry name" value="Helicase_C-like"/>
</dbReference>
<evidence type="ECO:0000256" key="7">
    <source>
        <dbReference type="ARBA" id="ARBA00022806"/>
    </source>
</evidence>
<evidence type="ECO:0000256" key="12">
    <source>
        <dbReference type="ARBA" id="ARBA00023242"/>
    </source>
</evidence>
<keyword evidence="8" id="KW-0862">Zinc</keyword>
<feature type="domain" description="SAP" evidence="18">
    <location>
        <begin position="620"/>
        <end position="654"/>
    </location>
</feature>
<evidence type="ECO:0000256" key="4">
    <source>
        <dbReference type="ARBA" id="ARBA00022741"/>
    </source>
</evidence>
<dbReference type="InterPro" id="IPR010666">
    <property type="entry name" value="Znf_GRF"/>
</dbReference>
<comment type="catalytic activity">
    <reaction evidence="15">
        <text>ATP + H2O = ADP + phosphate + H(+)</text>
        <dbReference type="Rhea" id="RHEA:13065"/>
        <dbReference type="ChEBI" id="CHEBI:15377"/>
        <dbReference type="ChEBI" id="CHEBI:15378"/>
        <dbReference type="ChEBI" id="CHEBI:30616"/>
        <dbReference type="ChEBI" id="CHEBI:43474"/>
        <dbReference type="ChEBI" id="CHEBI:456216"/>
    </reaction>
</comment>
<keyword evidence="11" id="KW-0413">Isomerase</keyword>
<feature type="region of interest" description="Disordered" evidence="17">
    <location>
        <begin position="361"/>
        <end position="384"/>
    </location>
</feature>
<feature type="compositionally biased region" description="Polar residues" evidence="17">
    <location>
        <begin position="115"/>
        <end position="126"/>
    </location>
</feature>
<sequence length="1550" mass="170458">MSLNSRQAKANALLNTTNNTRVTVISSSKRNPYASSSAKQSHATNAGASKPAAAAVKQSASIKTGISYNSTVATKAGAFIKRNARDTGKDYVPQTQTDKLLMGLLDDKPKKEKPTNQQTKQKLVLSQQQRGASTILTGDVGAKRPIDYMNTAAKRAKLDDVFGMPPPARSYPAENHRTKINHKEMVCDVLVAPPPARTYPQDKLAINKSQMSAASRVHNRATATKPGSMMKREGSSTVSKSSGQLMNMQHVQNHVSSLDKSLPKLIAATATAPTSLVKQATKQLHNTKSIDLDDESIQIETQVVAKPLSLGIGRQNRTKSVRQSTHVSTLKSTNKSSSTKSVTNTPSAELKSASINAASVTTTNSLAEPTSKAPFELQNTSSSHVLETETSFDILPEPIKPTKHAEWYNPEEHAAMKAQVSDNLRIEQEIKKPSSTSSSGAGVNDNFVRLDLRNSSGSCRGARNLKKVNKQKAWRAKYRFGKSDGPEEGNGDGNVYGGNRKWIKNTQNENETKCFASARNGGVDPLDDFIDGVFSDIKSNKREGVVCTRHSRPCKLITVKRNNKGNKGRKFYVCSMPVGEKCDFFKWEEDTMEATQRALLQSSSSSGFIARQVAASKARFKELTVPELRTEAKKRGLDATGKKDQLITRLLIWTRDEIADSVEPDCKENTEDAINDETEQDAMKENDDSSNDKSSGSLDIVAAPNTTAAPTASEMIELSDDSCDNSDEESEDDEFGSDELEICHSAAPLPTKKAPRKDKDEELTLHESLEQYFGYTDFREGQEWAIRRCLSGTRTLLVAPTGQGKSLCYALPAALMDGICLVVSPLISLMQDQLRQLPPKIPAATLSGSISAAQMALIIDDVLRGRYKVLFVSPERLASASFRRLIRPKFNVETRQYERQFPPVSLLCVDEAHCLSQWGHNFRPSYLRVKSLLPLIEPKSVMALTATAGPMVVRDICNTLCIPLVEEPSTRILYDASGVKVLNCNRDNIDVYTMLLQSNDERQYLLQKILKRAKDEKCERTAKKLPIEAGCLSKGNVIIYVWRQKDTEIVAEQLIGAGVSGGIVCYHGGMEYNDRAKAQNKFLRGKARICVATVAFGLGINKPDIDGVIHLCLPPSPEHYLQEIGRAGRDGREAKAIALPLVDEMVSRHSLAHSDRIARSQLAVIFSKLRQLVNDALGDIPEDAGVDLNSDEIFVDGMHVALPVFQIVPTSDCKEECIETIMSLLEEDSSINPSLLSVEGYLPDTATITLKRRSLEKLKGVEQIAHCIEKCGARVDDVGTHTDQGGTAMDSGFHAYSFGTYQFSVTQCARIMGPELEPRHVFAALRRLQGKGELELNLASNGRAIHIRMKQAGINLFRTKKLSPDNDGVDLIVNEFSSQFIEKERVSVGKVESMFDIIRKVSACDDNAEEDGGELENEFGQVIKSKRLVKFQELVQNYFSSAESKEAGSMQSEAIRDFPSDKALLGCLSRDISSLLQLLRSNEQQVETGVSVTDMSCTDYRDLCVAKILHAIDAPRAPILTWYSHPLWGKYRSYSFSSVVDAVKSACSNF</sequence>
<dbReference type="GO" id="GO:0016787">
    <property type="term" value="F:hydrolase activity"/>
    <property type="evidence" value="ECO:0007669"/>
    <property type="project" value="UniProtKB-KW"/>
</dbReference>
<feature type="compositionally biased region" description="Acidic residues" evidence="17">
    <location>
        <begin position="671"/>
        <end position="680"/>
    </location>
</feature>
<evidence type="ECO:0000259" key="18">
    <source>
        <dbReference type="PROSITE" id="PS50800"/>
    </source>
</evidence>
<evidence type="ECO:0000256" key="13">
    <source>
        <dbReference type="ARBA" id="ARBA00034617"/>
    </source>
</evidence>
<feature type="compositionally biased region" description="Low complexity" evidence="17">
    <location>
        <begin position="327"/>
        <end position="345"/>
    </location>
</feature>
<evidence type="ECO:0000256" key="8">
    <source>
        <dbReference type="ARBA" id="ARBA00022833"/>
    </source>
</evidence>
<dbReference type="EMBL" id="JALLPJ020000962">
    <property type="protein sequence ID" value="KAL3778955.1"/>
    <property type="molecule type" value="Genomic_DNA"/>
</dbReference>
<comment type="subcellular location">
    <subcellularLocation>
        <location evidence="1">Nucleus</location>
    </subcellularLocation>
</comment>
<feature type="compositionally biased region" description="Acidic residues" evidence="17">
    <location>
        <begin position="717"/>
        <end position="740"/>
    </location>
</feature>
<reference evidence="22 23" key="1">
    <citation type="submission" date="2024-10" db="EMBL/GenBank/DDBJ databases">
        <title>Updated reference genomes for cyclostephanoid diatoms.</title>
        <authorList>
            <person name="Roberts W.R."/>
            <person name="Alverson A.J."/>
        </authorList>
    </citation>
    <scope>NUCLEOTIDE SEQUENCE [LARGE SCALE GENOMIC DNA]</scope>
    <source>
        <strain evidence="22 23">AJA010-31</strain>
    </source>
</reference>
<dbReference type="InterPro" id="IPR004589">
    <property type="entry name" value="DNA_helicase_ATP-dep_RecQ"/>
</dbReference>
<evidence type="ECO:0000256" key="16">
    <source>
        <dbReference type="PROSITE-ProRule" id="PRU01343"/>
    </source>
</evidence>
<dbReference type="GO" id="GO:0003677">
    <property type="term" value="F:DNA binding"/>
    <property type="evidence" value="ECO:0007669"/>
    <property type="project" value="UniProtKB-KW"/>
</dbReference>
<evidence type="ECO:0000256" key="11">
    <source>
        <dbReference type="ARBA" id="ARBA00023235"/>
    </source>
</evidence>
<dbReference type="GO" id="GO:0005634">
    <property type="term" value="C:nucleus"/>
    <property type="evidence" value="ECO:0007669"/>
    <property type="project" value="UniProtKB-SubCell"/>
</dbReference>
<dbReference type="InterPro" id="IPR027417">
    <property type="entry name" value="P-loop_NTPase"/>
</dbReference>
<dbReference type="PROSITE" id="PS51999">
    <property type="entry name" value="ZF_GRF"/>
    <property type="match status" value="1"/>
</dbReference>
<evidence type="ECO:0000259" key="19">
    <source>
        <dbReference type="PROSITE" id="PS51192"/>
    </source>
</evidence>
<keyword evidence="9" id="KW-0067">ATP-binding</keyword>
<evidence type="ECO:0000256" key="17">
    <source>
        <dbReference type="SAM" id="MobiDB-lite"/>
    </source>
</evidence>
<keyword evidence="4" id="KW-0547">Nucleotide-binding</keyword>
<keyword evidence="5 16" id="KW-0863">Zinc-finger</keyword>
<keyword evidence="7" id="KW-0347">Helicase</keyword>
<feature type="compositionally biased region" description="Low complexity" evidence="17">
    <location>
        <begin position="692"/>
        <end position="712"/>
    </location>
</feature>
<dbReference type="Gene3D" id="3.40.50.300">
    <property type="entry name" value="P-loop containing nucleotide triphosphate hydrolases"/>
    <property type="match status" value="2"/>
</dbReference>
<dbReference type="PROSITE" id="PS51194">
    <property type="entry name" value="HELICASE_CTER"/>
    <property type="match status" value="1"/>
</dbReference>